<dbReference type="InterPro" id="IPR008979">
    <property type="entry name" value="Galactose-bd-like_sf"/>
</dbReference>
<dbReference type="InterPro" id="IPR037047">
    <property type="entry name" value="PITH_dom_sf"/>
</dbReference>
<dbReference type="OMA" id="PIFEMFP"/>
<dbReference type="OrthoDB" id="2121326at2759"/>
<dbReference type="RefSeq" id="XP_038076953.1">
    <property type="nucleotide sequence ID" value="XM_038221025.1"/>
</dbReference>
<dbReference type="PRINTS" id="PR00421">
    <property type="entry name" value="THIOREDOXIN"/>
</dbReference>
<dbReference type="Gene3D" id="2.60.120.470">
    <property type="entry name" value="PITH domain"/>
    <property type="match status" value="1"/>
</dbReference>
<feature type="domain" description="Thioredoxin" evidence="2">
    <location>
        <begin position="3"/>
        <end position="119"/>
    </location>
</feature>
<dbReference type="CTD" id="9352"/>
<dbReference type="Proteomes" id="UP000887568">
    <property type="component" value="Unplaced"/>
</dbReference>
<organism evidence="4 5">
    <name type="scientific">Patiria miniata</name>
    <name type="common">Bat star</name>
    <name type="synonym">Asterina miniata</name>
    <dbReference type="NCBI Taxonomy" id="46514"/>
    <lineage>
        <taxon>Eukaryota</taxon>
        <taxon>Metazoa</taxon>
        <taxon>Echinodermata</taxon>
        <taxon>Eleutherozoa</taxon>
        <taxon>Asterozoa</taxon>
        <taxon>Asteroidea</taxon>
        <taxon>Valvatacea</taxon>
        <taxon>Valvatida</taxon>
        <taxon>Asterinidae</taxon>
        <taxon>Patiria</taxon>
    </lineage>
</organism>
<evidence type="ECO:0000313" key="5">
    <source>
        <dbReference type="Proteomes" id="UP000887568"/>
    </source>
</evidence>
<dbReference type="EnsemblMetazoa" id="XM_038221025.1">
    <property type="protein sequence ID" value="XP_038076953.1"/>
    <property type="gene ID" value="LOC119744850"/>
</dbReference>
<dbReference type="AlphaFoldDB" id="A0A914BKZ7"/>
<keyword evidence="5" id="KW-1185">Reference proteome</keyword>
<name>A0A914BKZ7_PATMI</name>
<dbReference type="CDD" id="cd02947">
    <property type="entry name" value="TRX_family"/>
    <property type="match status" value="1"/>
</dbReference>
<dbReference type="Pfam" id="PF00085">
    <property type="entry name" value="Thioredoxin"/>
    <property type="match status" value="1"/>
</dbReference>
<evidence type="ECO:0000259" key="3">
    <source>
        <dbReference type="PROSITE" id="PS51532"/>
    </source>
</evidence>
<dbReference type="InterPro" id="IPR017937">
    <property type="entry name" value="Thioredoxin_CS"/>
</dbReference>
<dbReference type="Pfam" id="PF06201">
    <property type="entry name" value="PITH"/>
    <property type="match status" value="1"/>
</dbReference>
<feature type="domain" description="PITH" evidence="3">
    <location>
        <begin position="122"/>
        <end position="291"/>
    </location>
</feature>
<dbReference type="InterPro" id="IPR036249">
    <property type="entry name" value="Thioredoxin-like_sf"/>
</dbReference>
<evidence type="ECO:0000256" key="1">
    <source>
        <dbReference type="ARBA" id="ARBA00023157"/>
    </source>
</evidence>
<evidence type="ECO:0008006" key="6">
    <source>
        <dbReference type="Google" id="ProtNLM"/>
    </source>
</evidence>
<dbReference type="PANTHER" id="PTHR46115">
    <property type="entry name" value="THIOREDOXIN-LIKE PROTEIN 1"/>
    <property type="match status" value="1"/>
</dbReference>
<dbReference type="PROSITE" id="PS00194">
    <property type="entry name" value="THIOREDOXIN_1"/>
    <property type="match status" value="1"/>
</dbReference>
<dbReference type="SUPFAM" id="SSF52833">
    <property type="entry name" value="Thioredoxin-like"/>
    <property type="match status" value="1"/>
</dbReference>
<keyword evidence="1" id="KW-1015">Disulfide bond</keyword>
<dbReference type="GeneID" id="119744850"/>
<accession>A0A914BKZ7</accession>
<sequence>MASNAGPTPSNFIVVNNDQLDVELANAGNKPVIVDFTAKWCGPCRRIAPVFEQLPTQFPGAVFLKCDVEDNAQSSAKYGIRAMPTFVFFRSKAKIDEFRGAKMPDLKLKVEKWLESEANGEQAEDKSKSYMDLVKLIDKSSIECLNQCNDHDIEACLTNDDRYMESDCDEQLIINIGFIQNVKVHSLKITGPEGFVPKTVKIFVNEIKTLDFDTAERSEPVQELNLTKDDVGEDVVIPLRFVKFQNVSSVTLFVKDNQGMEDTTRIGHLAFIGSPVNTTKMGEFKRISGKKGESH</sequence>
<evidence type="ECO:0000259" key="2">
    <source>
        <dbReference type="PROSITE" id="PS51352"/>
    </source>
</evidence>
<dbReference type="InterPro" id="IPR010400">
    <property type="entry name" value="PITH_dom"/>
</dbReference>
<dbReference type="SUPFAM" id="SSF49785">
    <property type="entry name" value="Galactose-binding domain-like"/>
    <property type="match status" value="1"/>
</dbReference>
<proteinExistence type="predicted"/>
<protein>
    <recommendedName>
        <fullName evidence="6">Thioredoxin-like protein 1</fullName>
    </recommendedName>
</protein>
<dbReference type="Gene3D" id="3.40.30.10">
    <property type="entry name" value="Glutaredoxin"/>
    <property type="match status" value="1"/>
</dbReference>
<dbReference type="InterPro" id="IPR013766">
    <property type="entry name" value="Thioredoxin_domain"/>
</dbReference>
<dbReference type="PROSITE" id="PS51532">
    <property type="entry name" value="PITH"/>
    <property type="match status" value="1"/>
</dbReference>
<dbReference type="PROSITE" id="PS51352">
    <property type="entry name" value="THIOREDOXIN_2"/>
    <property type="match status" value="1"/>
</dbReference>
<reference evidence="4" key="1">
    <citation type="submission" date="2022-11" db="UniProtKB">
        <authorList>
            <consortium name="EnsemblMetazoa"/>
        </authorList>
    </citation>
    <scope>IDENTIFICATION</scope>
</reference>
<dbReference type="GO" id="GO:0005737">
    <property type="term" value="C:cytoplasm"/>
    <property type="evidence" value="ECO:0007669"/>
    <property type="project" value="UniProtKB-ARBA"/>
</dbReference>
<evidence type="ECO:0000313" key="4">
    <source>
        <dbReference type="EnsemblMetazoa" id="XP_038076953.1"/>
    </source>
</evidence>